<dbReference type="EMBL" id="CP011340">
    <property type="protein sequence ID" value="ALC18648.1"/>
    <property type="molecule type" value="Genomic_DNA"/>
</dbReference>
<name>A0A0M5ISH0_STRPR</name>
<dbReference type="RefSeq" id="WP_050791381.1">
    <property type="nucleotide sequence ID" value="NZ_CP011340.1"/>
</dbReference>
<accession>A0A0M5ISH0</accession>
<dbReference type="AlphaFoldDB" id="A0A0M5ISH0"/>
<evidence type="ECO:0000313" key="2">
    <source>
        <dbReference type="Proteomes" id="UP000060513"/>
    </source>
</evidence>
<reference evidence="1 2" key="1">
    <citation type="submission" date="2015-08" db="EMBL/GenBank/DDBJ databases">
        <title>Genome sequence of the pristinamycin over-producing bacterium Streptomyces pristinaespiralis HCCB10218.</title>
        <authorList>
            <person name="Tian J."/>
            <person name="Yang J."/>
            <person name="Li L."/>
            <person name="Ruan L."/>
            <person name="Wei W."/>
            <person name="Zheng G."/>
            <person name="Wei Z."/>
            <person name="Yang S."/>
            <person name="Ge M."/>
            <person name="Jiang W."/>
            <person name="Lu Y."/>
        </authorList>
    </citation>
    <scope>NUCLEOTIDE SEQUENCE [LARGE SCALE GENOMIC DNA]</scope>
    <source>
        <strain evidence="1 2">HCCB 10218</strain>
    </source>
</reference>
<organism evidence="1">
    <name type="scientific">Streptomyces pristinaespiralis</name>
    <dbReference type="NCBI Taxonomy" id="38300"/>
    <lineage>
        <taxon>Bacteria</taxon>
        <taxon>Bacillati</taxon>
        <taxon>Actinomycetota</taxon>
        <taxon>Actinomycetes</taxon>
        <taxon>Kitasatosporales</taxon>
        <taxon>Streptomycetaceae</taxon>
        <taxon>Streptomyces</taxon>
    </lineage>
</organism>
<dbReference type="KEGG" id="spri:SPRI_0342"/>
<dbReference type="GeneID" id="97238604"/>
<gene>
    <name evidence="1" type="ORF">SPRI_0342</name>
</gene>
<evidence type="ECO:0000313" key="1">
    <source>
        <dbReference type="EMBL" id="ALC18648.1"/>
    </source>
</evidence>
<protein>
    <submittedName>
        <fullName evidence="1">Uncharacterized protein</fullName>
    </submittedName>
</protein>
<proteinExistence type="predicted"/>
<dbReference type="OrthoDB" id="4296366at2"/>
<sequence length="85" mass="9228">MGPGGGWCYNGTGVAEAAPHVKRHAKSFSNQSQETFHALHFPAGGGCLYRTVHGGDYASYWEWWDKLDGVRSSRPTDCSPGFPPS</sequence>
<dbReference type="Proteomes" id="UP000060513">
    <property type="component" value="Chromosome"/>
</dbReference>